<feature type="domain" description="Tubulin/FtsZ 2-layer sandwich" evidence="8">
    <location>
        <begin position="218"/>
        <end position="336"/>
    </location>
</feature>
<feature type="binding site" evidence="4">
    <location>
        <begin position="32"/>
        <end position="36"/>
    </location>
    <ligand>
        <name>GTP</name>
        <dbReference type="ChEBI" id="CHEBI:37565"/>
    </ligand>
</feature>
<dbReference type="PROSITE" id="PS01134">
    <property type="entry name" value="FTSZ_1"/>
    <property type="match status" value="1"/>
</dbReference>
<evidence type="ECO:0000259" key="8">
    <source>
        <dbReference type="SMART" id="SM00865"/>
    </source>
</evidence>
<dbReference type="GO" id="GO:0005737">
    <property type="term" value="C:cytoplasm"/>
    <property type="evidence" value="ECO:0007669"/>
    <property type="project" value="UniProtKB-SubCell"/>
</dbReference>
<dbReference type="GO" id="GO:0005525">
    <property type="term" value="F:GTP binding"/>
    <property type="evidence" value="ECO:0007669"/>
    <property type="project" value="UniProtKB-UniRule"/>
</dbReference>
<dbReference type="InterPro" id="IPR024757">
    <property type="entry name" value="FtsZ_C"/>
</dbReference>
<protein>
    <recommendedName>
        <fullName evidence="4 5">Cell division protein FtsZ</fullName>
    </recommendedName>
</protein>
<comment type="subcellular location">
    <subcellularLocation>
        <location evidence="4">Cytoplasm</location>
    </subcellularLocation>
    <text evidence="4">Assembles at midcell at the inner surface of the cytoplasmic membrane.</text>
</comment>
<dbReference type="GO" id="GO:0003924">
    <property type="term" value="F:GTPase activity"/>
    <property type="evidence" value="ECO:0007669"/>
    <property type="project" value="UniProtKB-UniRule"/>
</dbReference>
<dbReference type="Proteomes" id="UP000002415">
    <property type="component" value="Chromosome"/>
</dbReference>
<dbReference type="InterPro" id="IPR018316">
    <property type="entry name" value="Tubulin/FtsZ_2-layer-sand-dom"/>
</dbReference>
<dbReference type="InterPro" id="IPR008280">
    <property type="entry name" value="Tub_FtsZ_C"/>
</dbReference>
<evidence type="ECO:0000256" key="5">
    <source>
        <dbReference type="NCBIfam" id="TIGR00065"/>
    </source>
</evidence>
<dbReference type="GO" id="GO:0000917">
    <property type="term" value="P:division septum assembly"/>
    <property type="evidence" value="ECO:0007669"/>
    <property type="project" value="UniProtKB-KW"/>
</dbReference>
<dbReference type="InterPro" id="IPR000158">
    <property type="entry name" value="Cell_div_FtsZ"/>
</dbReference>
<evidence type="ECO:0000256" key="6">
    <source>
        <dbReference type="RuleBase" id="RU000631"/>
    </source>
</evidence>
<keyword evidence="10" id="KW-1185">Reference proteome</keyword>
<dbReference type="HAMAP" id="MF_00909">
    <property type="entry name" value="FtsZ"/>
    <property type="match status" value="1"/>
</dbReference>
<evidence type="ECO:0000256" key="3">
    <source>
        <dbReference type="ARBA" id="ARBA00023134"/>
    </source>
</evidence>
<dbReference type="SUPFAM" id="SSF55307">
    <property type="entry name" value="Tubulin C-terminal domain-like"/>
    <property type="match status" value="1"/>
</dbReference>
<dbReference type="GO" id="GO:0032153">
    <property type="term" value="C:cell division site"/>
    <property type="evidence" value="ECO:0007669"/>
    <property type="project" value="UniProtKB-UniRule"/>
</dbReference>
<comment type="subunit">
    <text evidence="4">Homodimer. Polymerizes to form a dynamic ring structure in a strictly GTP-dependent manner. Interacts directly with several other division proteins.</text>
</comment>
<dbReference type="SUPFAM" id="SSF52490">
    <property type="entry name" value="Tubulin nucleotide-binding domain-like"/>
    <property type="match status" value="1"/>
</dbReference>
<dbReference type="HOGENOM" id="CLU_024865_0_1_0"/>
<dbReference type="PRINTS" id="PR00423">
    <property type="entry name" value="CELLDVISFTSZ"/>
</dbReference>
<dbReference type="InterPro" id="IPR003008">
    <property type="entry name" value="Tubulin_FtsZ_GTPase"/>
</dbReference>
<keyword evidence="2 4" id="KW-0547">Nucleotide-binding</keyword>
<dbReference type="AlphaFoldDB" id="A7HJC3"/>
<dbReference type="Gene3D" id="3.40.50.1440">
    <property type="entry name" value="Tubulin/FtsZ, GTPase domain"/>
    <property type="match status" value="1"/>
</dbReference>
<accession>A7HJC3</accession>
<evidence type="ECO:0000256" key="4">
    <source>
        <dbReference type="HAMAP-Rule" id="MF_00909"/>
    </source>
</evidence>
<reference evidence="9 10" key="2">
    <citation type="journal article" date="2009" name="Proc. Natl. Acad. Sci. U.S.A.">
        <title>On the chimeric nature, thermophilic origin, and phylogenetic placement of the Thermotogales.</title>
        <authorList>
            <person name="Zhaxybayeva O."/>
            <person name="Swithers K.S."/>
            <person name="Lapierre P."/>
            <person name="Fournier G.P."/>
            <person name="Bickhart D.M."/>
            <person name="DeBoy R.T."/>
            <person name="Nelson K.E."/>
            <person name="Nesbo C.L."/>
            <person name="Doolittle W.F."/>
            <person name="Gogarten J.P."/>
            <person name="Noll K.M."/>
        </authorList>
    </citation>
    <scope>NUCLEOTIDE SEQUENCE [LARGE SCALE GENOMIC DNA]</scope>
    <source>
        <strain evidence="10">ATCC 35602 / DSM 5306 / Rt17-B1</strain>
    </source>
</reference>
<dbReference type="Pfam" id="PF00091">
    <property type="entry name" value="Tubulin"/>
    <property type="match status" value="1"/>
</dbReference>
<dbReference type="Pfam" id="PF12327">
    <property type="entry name" value="FtsZ_C"/>
    <property type="match status" value="1"/>
</dbReference>
<proteinExistence type="inferred from homology"/>
<name>A7HJC3_FERNB</name>
<feature type="binding site" evidence="4">
    <location>
        <position position="150"/>
    </location>
    <ligand>
        <name>GTP</name>
        <dbReference type="ChEBI" id="CHEBI:37565"/>
    </ligand>
</feature>
<dbReference type="EMBL" id="CP000771">
    <property type="protein sequence ID" value="ABS60006.1"/>
    <property type="molecule type" value="Genomic_DNA"/>
</dbReference>
<reference evidence="9 10" key="1">
    <citation type="submission" date="2007-07" db="EMBL/GenBank/DDBJ databases">
        <title>Complete sequence of Fervidobacterium nodosum Rt17-B1.</title>
        <authorList>
            <consortium name="US DOE Joint Genome Institute"/>
            <person name="Copeland A."/>
            <person name="Lucas S."/>
            <person name="Lapidus A."/>
            <person name="Barry K."/>
            <person name="Glavina del Rio T."/>
            <person name="Dalin E."/>
            <person name="Tice H."/>
            <person name="Pitluck S."/>
            <person name="Saunders E."/>
            <person name="Brettin T."/>
            <person name="Bruce D."/>
            <person name="Detter J.C."/>
            <person name="Han C."/>
            <person name="Schmutz J."/>
            <person name="Larimer F."/>
            <person name="Land M."/>
            <person name="Hauser L."/>
            <person name="Kyrpides N."/>
            <person name="Mikhailova N."/>
            <person name="Nelson K."/>
            <person name="Gogarten J.P."/>
            <person name="Noll K."/>
            <person name="Richardson P."/>
        </authorList>
    </citation>
    <scope>NUCLEOTIDE SEQUENCE [LARGE SCALE GENOMIC DNA]</scope>
    <source>
        <strain evidence="10">ATCC 35602 / DSM 5306 / Rt17-B1</strain>
    </source>
</reference>
<comment type="function">
    <text evidence="4 6">Essential cell division protein that forms a contractile ring structure (Z ring) at the future cell division site. The regulation of the ring assembly controls the timing and the location of cell division. One of the functions of the FtsZ ring is to recruit other cell division proteins to the septum to produce a new cell wall between the dividing cells. Binds GTP and shows GTPase activity.</text>
</comment>
<dbReference type="KEGG" id="fno:Fnod_0139"/>
<feature type="binding site" evidence="4">
    <location>
        <position position="198"/>
    </location>
    <ligand>
        <name>GTP</name>
        <dbReference type="ChEBI" id="CHEBI:37565"/>
    </ligand>
</feature>
<feature type="binding site" evidence="4">
    <location>
        <position position="154"/>
    </location>
    <ligand>
        <name>GTP</name>
        <dbReference type="ChEBI" id="CHEBI:37565"/>
    </ligand>
</feature>
<comment type="similarity">
    <text evidence="1 4 6">Belongs to the FtsZ family.</text>
</comment>
<dbReference type="InterPro" id="IPR045061">
    <property type="entry name" value="FtsZ/CetZ"/>
</dbReference>
<evidence type="ECO:0000256" key="2">
    <source>
        <dbReference type="ARBA" id="ARBA00022741"/>
    </source>
</evidence>
<evidence type="ECO:0000313" key="9">
    <source>
        <dbReference type="EMBL" id="ABS60006.1"/>
    </source>
</evidence>
<evidence type="ECO:0000259" key="7">
    <source>
        <dbReference type="SMART" id="SM00864"/>
    </source>
</evidence>
<dbReference type="FunFam" id="3.40.50.1440:FF:000001">
    <property type="entry name" value="Cell division protein FtsZ"/>
    <property type="match status" value="1"/>
</dbReference>
<keyword evidence="4 6" id="KW-0132">Cell division</keyword>
<dbReference type="CDD" id="cd02201">
    <property type="entry name" value="FtsZ_type1"/>
    <property type="match status" value="1"/>
</dbReference>
<keyword evidence="4" id="KW-0963">Cytoplasm</keyword>
<dbReference type="GO" id="GO:0051258">
    <property type="term" value="P:protein polymerization"/>
    <property type="evidence" value="ECO:0007669"/>
    <property type="project" value="UniProtKB-UniRule"/>
</dbReference>
<dbReference type="PROSITE" id="PS01135">
    <property type="entry name" value="FTSZ_2"/>
    <property type="match status" value="1"/>
</dbReference>
<feature type="binding site" evidence="4">
    <location>
        <begin position="119"/>
        <end position="121"/>
    </location>
    <ligand>
        <name>GTP</name>
        <dbReference type="ChEBI" id="CHEBI:37565"/>
    </ligand>
</feature>
<dbReference type="PANTHER" id="PTHR30314">
    <property type="entry name" value="CELL DIVISION PROTEIN FTSZ-RELATED"/>
    <property type="match status" value="1"/>
</dbReference>
<keyword evidence="4 6" id="KW-0717">Septation</keyword>
<dbReference type="NCBIfam" id="TIGR00065">
    <property type="entry name" value="ftsZ"/>
    <property type="match status" value="1"/>
</dbReference>
<keyword evidence="4 6" id="KW-0131">Cell cycle</keyword>
<feature type="domain" description="Tubulin/FtsZ GTPase" evidence="7">
    <location>
        <begin position="24"/>
        <end position="216"/>
    </location>
</feature>
<dbReference type="InterPro" id="IPR036525">
    <property type="entry name" value="Tubulin/FtsZ_GTPase_sf"/>
</dbReference>
<dbReference type="PANTHER" id="PTHR30314:SF3">
    <property type="entry name" value="MITOCHONDRIAL DIVISION PROTEIN FSZA"/>
    <property type="match status" value="1"/>
</dbReference>
<dbReference type="SMART" id="SM00864">
    <property type="entry name" value="Tubulin"/>
    <property type="match status" value="1"/>
</dbReference>
<dbReference type="InterPro" id="IPR020805">
    <property type="entry name" value="Cell_div_FtsZ_CS"/>
</dbReference>
<dbReference type="STRING" id="381764.Fnod_0139"/>
<dbReference type="SMART" id="SM00865">
    <property type="entry name" value="Tubulin_C"/>
    <property type="match status" value="1"/>
</dbReference>
<evidence type="ECO:0000256" key="1">
    <source>
        <dbReference type="ARBA" id="ARBA00009690"/>
    </source>
</evidence>
<gene>
    <name evidence="4" type="primary">ftsZ</name>
    <name evidence="9" type="ordered locus">Fnod_0139</name>
</gene>
<keyword evidence="3 4" id="KW-0342">GTP-binding</keyword>
<dbReference type="GO" id="GO:0043093">
    <property type="term" value="P:FtsZ-dependent cytokinesis"/>
    <property type="evidence" value="ECO:0007669"/>
    <property type="project" value="UniProtKB-UniRule"/>
</dbReference>
<sequence>MMPFMIEKEGKYPTNSERIPGVPVLKVIGVGGAGCNAINRMAEMGLRGVTLIAVNTDAQVLEINKADVVVQIGEKLTKGLGAGGNPKIGEEAALEDRKKLEEILHGTDMLFITAGFGGGTGTGAAPVIAEIAKTMGILTVAIVTLPFFFEGTPRWNAALEGIKKITGKVDTLIKISNNKLLEQLSPSTTIVDAFATADEILNQGVRGISDLIMKRGYINLDFADVDSVMRNAGNAMLGIGLGKGEKRVYDAARKALDSKFLDYPIENARSIILNISAPRNATLQEMQEAAMIVKQTCSEDADMKFGMVIDDELADDEMRVTVIATRFDVEDKFTKSEEDIPAIYKFGLEYKGKTSE</sequence>
<organism evidence="9 10">
    <name type="scientific">Fervidobacterium nodosum (strain ATCC 35602 / DSM 5306 / Rt17-B1)</name>
    <dbReference type="NCBI Taxonomy" id="381764"/>
    <lineage>
        <taxon>Bacteria</taxon>
        <taxon>Thermotogati</taxon>
        <taxon>Thermotogota</taxon>
        <taxon>Thermotogae</taxon>
        <taxon>Thermotogales</taxon>
        <taxon>Fervidobacteriaceae</taxon>
        <taxon>Fervidobacterium</taxon>
    </lineage>
</organism>
<evidence type="ECO:0000313" key="10">
    <source>
        <dbReference type="Proteomes" id="UP000002415"/>
    </source>
</evidence>
<dbReference type="Gene3D" id="3.30.1330.20">
    <property type="entry name" value="Tubulin/FtsZ, C-terminal domain"/>
    <property type="match status" value="1"/>
</dbReference>
<dbReference type="eggNOG" id="COG0206">
    <property type="taxonomic scope" value="Bacteria"/>
</dbReference>
<dbReference type="InterPro" id="IPR037103">
    <property type="entry name" value="Tubulin/FtsZ-like_C"/>
</dbReference>